<dbReference type="InterPro" id="IPR000477">
    <property type="entry name" value="RT_dom"/>
</dbReference>
<gene>
    <name evidence="3" type="ORF">OESDEN_09825</name>
</gene>
<dbReference type="Gene3D" id="3.30.70.270">
    <property type="match status" value="2"/>
</dbReference>
<evidence type="ECO:0000256" key="1">
    <source>
        <dbReference type="ARBA" id="ARBA00012493"/>
    </source>
</evidence>
<dbReference type="OrthoDB" id="5860913at2759"/>
<dbReference type="InterPro" id="IPR043502">
    <property type="entry name" value="DNA/RNA_pol_sf"/>
</dbReference>
<dbReference type="EMBL" id="KN553141">
    <property type="protein sequence ID" value="KHJ90333.1"/>
    <property type="molecule type" value="Genomic_DNA"/>
</dbReference>
<organism evidence="3 4">
    <name type="scientific">Oesophagostomum dentatum</name>
    <name type="common">Nodular worm</name>
    <dbReference type="NCBI Taxonomy" id="61180"/>
    <lineage>
        <taxon>Eukaryota</taxon>
        <taxon>Metazoa</taxon>
        <taxon>Ecdysozoa</taxon>
        <taxon>Nematoda</taxon>
        <taxon>Chromadorea</taxon>
        <taxon>Rhabditida</taxon>
        <taxon>Rhabditina</taxon>
        <taxon>Rhabditomorpha</taxon>
        <taxon>Strongyloidea</taxon>
        <taxon>Strongylidae</taxon>
        <taxon>Oesophagostomum</taxon>
    </lineage>
</organism>
<evidence type="ECO:0000259" key="2">
    <source>
        <dbReference type="Pfam" id="PF00078"/>
    </source>
</evidence>
<proteinExistence type="predicted"/>
<dbReference type="InterPro" id="IPR043128">
    <property type="entry name" value="Rev_trsase/Diguanyl_cyclase"/>
</dbReference>
<feature type="domain" description="Reverse transcriptase" evidence="2">
    <location>
        <begin position="7"/>
        <end position="96"/>
    </location>
</feature>
<dbReference type="PANTHER" id="PTHR33064:SF37">
    <property type="entry name" value="RIBONUCLEASE H"/>
    <property type="match status" value="1"/>
</dbReference>
<dbReference type="PANTHER" id="PTHR33064">
    <property type="entry name" value="POL PROTEIN"/>
    <property type="match status" value="1"/>
</dbReference>
<evidence type="ECO:0000313" key="3">
    <source>
        <dbReference type="EMBL" id="KHJ90333.1"/>
    </source>
</evidence>
<keyword evidence="4" id="KW-1185">Reference proteome</keyword>
<sequence>MRVATHRDIYQFVYLPFVLRNSGAYSSRAMSRILEGLEDNCLAYIDDIVVFISDFPSHLDSLRKVFERFRSFNIKASGKKLTEIARSHITFLGHEISGTSYIPAVRNVKAIVEFPTPTSTKAVKAFVGMSNFFRKFIQNFSLIAAPLYELVKGKAKFSWGSRQDEAFLHLEAYLSSKPCLAR</sequence>
<reference evidence="3 4" key="1">
    <citation type="submission" date="2014-03" db="EMBL/GenBank/DDBJ databases">
        <title>Draft genome of the hookworm Oesophagostomum dentatum.</title>
        <authorList>
            <person name="Mitreva M."/>
        </authorList>
    </citation>
    <scope>NUCLEOTIDE SEQUENCE [LARGE SCALE GENOMIC DNA]</scope>
    <source>
        <strain evidence="3 4">OD-Hann</strain>
    </source>
</reference>
<dbReference type="SUPFAM" id="SSF56672">
    <property type="entry name" value="DNA/RNA polymerases"/>
    <property type="match status" value="1"/>
</dbReference>
<name>A0A0B1SYF3_OESDE</name>
<dbReference type="Pfam" id="PF00078">
    <property type="entry name" value="RVT_1"/>
    <property type="match status" value="1"/>
</dbReference>
<protein>
    <recommendedName>
        <fullName evidence="1">RNA-directed DNA polymerase</fullName>
        <ecNumber evidence="1">2.7.7.49</ecNumber>
    </recommendedName>
</protein>
<dbReference type="InterPro" id="IPR051320">
    <property type="entry name" value="Viral_Replic_Matur_Polypro"/>
</dbReference>
<evidence type="ECO:0000313" key="4">
    <source>
        <dbReference type="Proteomes" id="UP000053660"/>
    </source>
</evidence>
<accession>A0A0B1SYF3</accession>
<dbReference type="AlphaFoldDB" id="A0A0B1SYF3"/>
<dbReference type="FunFam" id="3.30.70.270:FF:000020">
    <property type="entry name" value="Transposon Tf2-6 polyprotein-like Protein"/>
    <property type="match status" value="1"/>
</dbReference>
<dbReference type="Proteomes" id="UP000053660">
    <property type="component" value="Unassembled WGS sequence"/>
</dbReference>
<dbReference type="GO" id="GO:0003964">
    <property type="term" value="F:RNA-directed DNA polymerase activity"/>
    <property type="evidence" value="ECO:0007669"/>
    <property type="project" value="UniProtKB-EC"/>
</dbReference>
<dbReference type="EC" id="2.7.7.49" evidence="1"/>